<dbReference type="Proteomes" id="UP000315783">
    <property type="component" value="Unassembled WGS sequence"/>
</dbReference>
<sequence length="274" mass="30409">MLPEPLGPCHQSVASATYFTPHLFFSVLLFFSTAWSLLNRGTPLLAQLLLLHTSPRPPRSRDSLQHLFSPSCSFFASRPLTLAYLLPSPHRQRCLVDAAQPNLSCKFLHRYPVLTPPISSSNSSPCALHVPSCRILADFETTKSTAITIRLVSWQSPSSIPRKTALFAALVEWRFPDQLASPGHGSPPVNRSMDRPMRHYMSPPQASLPGLNISFTVTSASWRGYFTPATNLVSPIAPFAKPPCPLCIKSPLRDAAPPRDLMLTSQLQSRRHWH</sequence>
<keyword evidence="3" id="KW-1185">Reference proteome</keyword>
<evidence type="ECO:0000313" key="3">
    <source>
        <dbReference type="Proteomes" id="UP000315783"/>
    </source>
</evidence>
<proteinExistence type="predicted"/>
<evidence type="ECO:0000313" key="2">
    <source>
        <dbReference type="EMBL" id="TQW00277.1"/>
    </source>
</evidence>
<name>A0A545VEX6_9HYPO</name>
<evidence type="ECO:0000256" key="1">
    <source>
        <dbReference type="SAM" id="Phobius"/>
    </source>
</evidence>
<feature type="transmembrane region" description="Helical" evidence="1">
    <location>
        <begin position="20"/>
        <end position="38"/>
    </location>
</feature>
<accession>A0A545VEX6</accession>
<reference evidence="2 3" key="1">
    <citation type="journal article" date="2019" name="Appl. Microbiol. Biotechnol.">
        <title>Genome sequence of Isaria javanica and comparative genome analysis insights into family S53 peptidase evolution in fungal entomopathogens.</title>
        <authorList>
            <person name="Lin R."/>
            <person name="Zhang X."/>
            <person name="Xin B."/>
            <person name="Zou M."/>
            <person name="Gao Y."/>
            <person name="Qin F."/>
            <person name="Hu Q."/>
            <person name="Xie B."/>
            <person name="Cheng X."/>
        </authorList>
    </citation>
    <scope>NUCLEOTIDE SEQUENCE [LARGE SCALE GENOMIC DNA]</scope>
    <source>
        <strain evidence="2 3">IJ1G</strain>
    </source>
</reference>
<gene>
    <name evidence="2" type="ORF">IF1G_00208</name>
</gene>
<protein>
    <submittedName>
        <fullName evidence="2">Uncharacterized protein</fullName>
    </submittedName>
</protein>
<keyword evidence="1" id="KW-1133">Transmembrane helix</keyword>
<comment type="caution">
    <text evidence="2">The sequence shown here is derived from an EMBL/GenBank/DDBJ whole genome shotgun (WGS) entry which is preliminary data.</text>
</comment>
<organism evidence="2 3">
    <name type="scientific">Cordyceps javanica</name>
    <dbReference type="NCBI Taxonomy" id="43265"/>
    <lineage>
        <taxon>Eukaryota</taxon>
        <taxon>Fungi</taxon>
        <taxon>Dikarya</taxon>
        <taxon>Ascomycota</taxon>
        <taxon>Pezizomycotina</taxon>
        <taxon>Sordariomycetes</taxon>
        <taxon>Hypocreomycetidae</taxon>
        <taxon>Hypocreales</taxon>
        <taxon>Cordycipitaceae</taxon>
        <taxon>Cordyceps</taxon>
    </lineage>
</organism>
<dbReference type="EMBL" id="SPUK01000001">
    <property type="protein sequence ID" value="TQW00277.1"/>
    <property type="molecule type" value="Genomic_DNA"/>
</dbReference>
<dbReference type="AlphaFoldDB" id="A0A545VEX6"/>
<keyword evidence="1" id="KW-0472">Membrane</keyword>
<keyword evidence="1" id="KW-0812">Transmembrane</keyword>